<evidence type="ECO:0000256" key="1">
    <source>
        <dbReference type="ARBA" id="ARBA00022737"/>
    </source>
</evidence>
<keyword evidence="5" id="KW-1185">Reference proteome</keyword>
<dbReference type="HOGENOM" id="CLU_000134_18_0_1"/>
<sequence>DLDARDDNGDTPLSLAYRDGYPYCVRALISAGANVNGEGAKSPPLHRASRRGHASTVRLLLKSGADPHFRDWKGETALHAAARGRDCTATVSALVEGGADPNAGDRPPLHYTKRPPPCYVELLGEDANTRIHGPQGRTALHVALMDSNCTTTILSALLDAGADPNARDDGGLMSLHYAVQYRCSHFVTQLLLQAGADPHSRDIWHRTPLFCTTFDTERNPGWLEHALALRDAGADVDVTDEKDITPLYHALFRQEVGTACSLLRLGADPYV</sequence>
<dbReference type="STRING" id="930990.A0A067LZA6"/>
<dbReference type="Proteomes" id="UP000027195">
    <property type="component" value="Unassembled WGS sequence"/>
</dbReference>
<feature type="repeat" description="ANK" evidence="3">
    <location>
        <begin position="73"/>
        <end position="106"/>
    </location>
</feature>
<dbReference type="Pfam" id="PF00023">
    <property type="entry name" value="Ank"/>
    <property type="match status" value="1"/>
</dbReference>
<keyword evidence="1" id="KW-0677">Repeat</keyword>
<feature type="repeat" description="ANK" evidence="3">
    <location>
        <begin position="8"/>
        <end position="40"/>
    </location>
</feature>
<dbReference type="Gene3D" id="1.25.40.20">
    <property type="entry name" value="Ankyrin repeat-containing domain"/>
    <property type="match status" value="2"/>
</dbReference>
<organism evidence="4 5">
    <name type="scientific">Botryobasidium botryosum (strain FD-172 SS1)</name>
    <dbReference type="NCBI Taxonomy" id="930990"/>
    <lineage>
        <taxon>Eukaryota</taxon>
        <taxon>Fungi</taxon>
        <taxon>Dikarya</taxon>
        <taxon>Basidiomycota</taxon>
        <taxon>Agaricomycotina</taxon>
        <taxon>Agaricomycetes</taxon>
        <taxon>Cantharellales</taxon>
        <taxon>Botryobasidiaceae</taxon>
        <taxon>Botryobasidium</taxon>
    </lineage>
</organism>
<proteinExistence type="predicted"/>
<dbReference type="InterPro" id="IPR002110">
    <property type="entry name" value="Ankyrin_rpt"/>
</dbReference>
<keyword evidence="2 3" id="KW-0040">ANK repeat</keyword>
<dbReference type="AlphaFoldDB" id="A0A067LZA6"/>
<evidence type="ECO:0000256" key="2">
    <source>
        <dbReference type="ARBA" id="ARBA00023043"/>
    </source>
</evidence>
<dbReference type="OrthoDB" id="194358at2759"/>
<evidence type="ECO:0000313" key="4">
    <source>
        <dbReference type="EMBL" id="KDQ08604.1"/>
    </source>
</evidence>
<dbReference type="PROSITE" id="PS50297">
    <property type="entry name" value="ANK_REP_REGION"/>
    <property type="match status" value="5"/>
</dbReference>
<name>A0A067LZA6_BOTB1</name>
<feature type="repeat" description="ANK" evidence="3">
    <location>
        <begin position="40"/>
        <end position="72"/>
    </location>
</feature>
<evidence type="ECO:0000256" key="3">
    <source>
        <dbReference type="PROSITE-ProRule" id="PRU00023"/>
    </source>
</evidence>
<accession>A0A067LZA6</accession>
<feature type="non-terminal residue" evidence="4">
    <location>
        <position position="1"/>
    </location>
</feature>
<feature type="non-terminal residue" evidence="4">
    <location>
        <position position="271"/>
    </location>
</feature>
<dbReference type="PANTHER" id="PTHR24134">
    <property type="entry name" value="ANKYRIN REPEAT-CONTAINING PROTEIN DDB_G0279043"/>
    <property type="match status" value="1"/>
</dbReference>
<protein>
    <submittedName>
        <fullName evidence="4">Uncharacterized protein</fullName>
    </submittedName>
</protein>
<dbReference type="SMART" id="SM00248">
    <property type="entry name" value="ANK"/>
    <property type="match status" value="6"/>
</dbReference>
<feature type="repeat" description="ANK" evidence="3">
    <location>
        <begin position="170"/>
        <end position="203"/>
    </location>
</feature>
<gene>
    <name evidence="4" type="ORF">BOTBODRAFT_85648</name>
</gene>
<dbReference type="InParanoid" id="A0A067LZA6"/>
<evidence type="ECO:0000313" key="5">
    <source>
        <dbReference type="Proteomes" id="UP000027195"/>
    </source>
</evidence>
<reference evidence="5" key="1">
    <citation type="journal article" date="2014" name="Proc. Natl. Acad. Sci. U.S.A.">
        <title>Extensive sampling of basidiomycete genomes demonstrates inadequacy of the white-rot/brown-rot paradigm for wood decay fungi.</title>
        <authorList>
            <person name="Riley R."/>
            <person name="Salamov A.A."/>
            <person name="Brown D.W."/>
            <person name="Nagy L.G."/>
            <person name="Floudas D."/>
            <person name="Held B.W."/>
            <person name="Levasseur A."/>
            <person name="Lombard V."/>
            <person name="Morin E."/>
            <person name="Otillar R."/>
            <person name="Lindquist E.A."/>
            <person name="Sun H."/>
            <person name="LaButti K.M."/>
            <person name="Schmutz J."/>
            <person name="Jabbour D."/>
            <person name="Luo H."/>
            <person name="Baker S.E."/>
            <person name="Pisabarro A.G."/>
            <person name="Walton J.D."/>
            <person name="Blanchette R.A."/>
            <person name="Henrissat B."/>
            <person name="Martin F."/>
            <person name="Cullen D."/>
            <person name="Hibbett D.S."/>
            <person name="Grigoriev I.V."/>
        </authorList>
    </citation>
    <scope>NUCLEOTIDE SEQUENCE [LARGE SCALE GENOMIC DNA]</scope>
    <source>
        <strain evidence="5">FD-172 SS1</strain>
    </source>
</reference>
<dbReference type="EMBL" id="KL198088">
    <property type="protein sequence ID" value="KDQ08604.1"/>
    <property type="molecule type" value="Genomic_DNA"/>
</dbReference>
<dbReference type="PANTHER" id="PTHR24134:SF9">
    <property type="entry name" value="ANKYRIN REPEAT AND SOCS BOX PROTEIN 8"/>
    <property type="match status" value="1"/>
</dbReference>
<dbReference type="Pfam" id="PF12796">
    <property type="entry name" value="Ank_2"/>
    <property type="match status" value="2"/>
</dbReference>
<dbReference type="SUPFAM" id="SSF48403">
    <property type="entry name" value="Ankyrin repeat"/>
    <property type="match status" value="2"/>
</dbReference>
<dbReference type="InterPro" id="IPR036770">
    <property type="entry name" value="Ankyrin_rpt-contain_sf"/>
</dbReference>
<dbReference type="PROSITE" id="PS50088">
    <property type="entry name" value="ANK_REPEAT"/>
    <property type="match status" value="5"/>
</dbReference>
<feature type="repeat" description="ANK" evidence="3">
    <location>
        <begin position="135"/>
        <end position="169"/>
    </location>
</feature>